<gene>
    <name evidence="1" type="ORF">ACFPQB_11640</name>
</gene>
<sequence length="48" mass="5178">MTRANYHWSRDAVLHVGVDPEACPDCRAELDLPTSASVTAEAAERHAG</sequence>
<dbReference type="EMBL" id="JBHSNS010000005">
    <property type="protein sequence ID" value="MFC5729570.1"/>
    <property type="molecule type" value="Genomic_DNA"/>
</dbReference>
<name>A0ABW0ZMA4_9ACTN</name>
<evidence type="ECO:0000313" key="1">
    <source>
        <dbReference type="EMBL" id="MFC5729570.1"/>
    </source>
</evidence>
<keyword evidence="2" id="KW-1185">Reference proteome</keyword>
<reference evidence="2" key="1">
    <citation type="journal article" date="2019" name="Int. J. Syst. Evol. Microbiol.">
        <title>The Global Catalogue of Microorganisms (GCM) 10K type strain sequencing project: providing services to taxonomists for standard genome sequencing and annotation.</title>
        <authorList>
            <consortium name="The Broad Institute Genomics Platform"/>
            <consortium name="The Broad Institute Genome Sequencing Center for Infectious Disease"/>
            <person name="Wu L."/>
            <person name="Ma J."/>
        </authorList>
    </citation>
    <scope>NUCLEOTIDE SEQUENCE [LARGE SCALE GENOMIC DNA]</scope>
    <source>
        <strain evidence="2">YIM 94188</strain>
    </source>
</reference>
<dbReference type="RefSeq" id="WP_168798435.1">
    <property type="nucleotide sequence ID" value="NZ_JBHSNS010000005.1"/>
</dbReference>
<evidence type="ECO:0000313" key="2">
    <source>
        <dbReference type="Proteomes" id="UP001596072"/>
    </source>
</evidence>
<accession>A0ABW0ZMA4</accession>
<protein>
    <submittedName>
        <fullName evidence="1">Uncharacterized protein</fullName>
    </submittedName>
</protein>
<proteinExistence type="predicted"/>
<comment type="caution">
    <text evidence="1">The sequence shown here is derived from an EMBL/GenBank/DDBJ whole genome shotgun (WGS) entry which is preliminary data.</text>
</comment>
<organism evidence="1 2">
    <name type="scientific">Nocardioides vastitatis</name>
    <dbReference type="NCBI Taxonomy" id="2568655"/>
    <lineage>
        <taxon>Bacteria</taxon>
        <taxon>Bacillati</taxon>
        <taxon>Actinomycetota</taxon>
        <taxon>Actinomycetes</taxon>
        <taxon>Propionibacteriales</taxon>
        <taxon>Nocardioidaceae</taxon>
        <taxon>Nocardioides</taxon>
    </lineage>
</organism>
<dbReference type="Proteomes" id="UP001596072">
    <property type="component" value="Unassembled WGS sequence"/>
</dbReference>